<protein>
    <submittedName>
        <fullName evidence="2">Methyltransferase</fullName>
    </submittedName>
</protein>
<dbReference type="Gene3D" id="3.40.50.150">
    <property type="entry name" value="Vaccinia Virus protein VP39"/>
    <property type="match status" value="1"/>
</dbReference>
<name>A0AA37WPS0_9GAMM</name>
<dbReference type="InterPro" id="IPR029063">
    <property type="entry name" value="SAM-dependent_MTases_sf"/>
</dbReference>
<evidence type="ECO:0000313" key="2">
    <source>
        <dbReference type="EMBL" id="GLS26602.1"/>
    </source>
</evidence>
<gene>
    <name evidence="2" type="ORF">GCM10007877_23180</name>
</gene>
<evidence type="ECO:0000256" key="1">
    <source>
        <dbReference type="SAM" id="SignalP"/>
    </source>
</evidence>
<dbReference type="SUPFAM" id="SSF53335">
    <property type="entry name" value="S-adenosyl-L-methionine-dependent methyltransferases"/>
    <property type="match status" value="1"/>
</dbReference>
<reference evidence="2 3" key="1">
    <citation type="journal article" date="2014" name="Int. J. Syst. Evol. Microbiol.">
        <title>Complete genome sequence of Corynebacterium casei LMG S-19264T (=DSM 44701T), isolated from a smear-ripened cheese.</title>
        <authorList>
            <consortium name="US DOE Joint Genome Institute (JGI-PGF)"/>
            <person name="Walter F."/>
            <person name="Albersmeier A."/>
            <person name="Kalinowski J."/>
            <person name="Ruckert C."/>
        </authorList>
    </citation>
    <scope>NUCLEOTIDE SEQUENCE [LARGE SCALE GENOMIC DNA]</scope>
    <source>
        <strain evidence="2 3">NBRC 110095</strain>
    </source>
</reference>
<keyword evidence="1" id="KW-0732">Signal</keyword>
<feature type="signal peptide" evidence="1">
    <location>
        <begin position="1"/>
        <end position="27"/>
    </location>
</feature>
<keyword evidence="3" id="KW-1185">Reference proteome</keyword>
<keyword evidence="2" id="KW-0808">Transferase</keyword>
<comment type="caution">
    <text evidence="2">The sequence shown here is derived from an EMBL/GenBank/DDBJ whole genome shotgun (WGS) entry which is preliminary data.</text>
</comment>
<dbReference type="InterPro" id="IPR016980">
    <property type="entry name" value="S-AdoMet-dep_MeTrfase_Alr7345"/>
</dbReference>
<dbReference type="GO" id="GO:0032259">
    <property type="term" value="P:methylation"/>
    <property type="evidence" value="ECO:0007669"/>
    <property type="project" value="UniProtKB-KW"/>
</dbReference>
<dbReference type="AlphaFoldDB" id="A0AA37WPS0"/>
<dbReference type="RefSeq" id="WP_232593130.1">
    <property type="nucleotide sequence ID" value="NZ_BSPD01000056.1"/>
</dbReference>
<keyword evidence="2" id="KW-0489">Methyltransferase</keyword>
<dbReference type="Proteomes" id="UP001156870">
    <property type="component" value="Unassembled WGS sequence"/>
</dbReference>
<accession>A0AA37WPS0</accession>
<dbReference type="EMBL" id="BSPD01000056">
    <property type="protein sequence ID" value="GLS26602.1"/>
    <property type="molecule type" value="Genomic_DNA"/>
</dbReference>
<organism evidence="2 3">
    <name type="scientific">Marinibactrum halimedae</name>
    <dbReference type="NCBI Taxonomy" id="1444977"/>
    <lineage>
        <taxon>Bacteria</taxon>
        <taxon>Pseudomonadati</taxon>
        <taxon>Pseudomonadota</taxon>
        <taxon>Gammaproteobacteria</taxon>
        <taxon>Cellvibrionales</taxon>
        <taxon>Cellvibrionaceae</taxon>
        <taxon>Marinibactrum</taxon>
    </lineage>
</organism>
<dbReference type="PIRSF" id="PIRSF031679">
    <property type="entry name" value="Mtase_Alr7345_prd"/>
    <property type="match status" value="1"/>
</dbReference>
<sequence length="258" mass="29026">MNVMIKTMMMTAGVAVLSSAMTLPAWAGKMEPKATIEKALKADVRTDKERKRDAERLPLETLTYFGLEPDMTVIELMPGRGWYTKILGDALKDEGKLYVALGLGYLGDGLKEWGYDHVGVLAKDAKFTRTERRGVSDLENVKFGVKKVDMVLTFRNAHNISAEGRANLNKAVFKALKKGGVYGIVDHTRRHMEADNADNWRRADPVQIIKEALDAGFVFEGYTDMHAQSEDTLAYDTRDERMKAADSDRFTLKFRKPK</sequence>
<feature type="chain" id="PRO_5041346472" evidence="1">
    <location>
        <begin position="28"/>
        <end position="258"/>
    </location>
</feature>
<evidence type="ECO:0000313" key="3">
    <source>
        <dbReference type="Proteomes" id="UP001156870"/>
    </source>
</evidence>
<proteinExistence type="predicted"/>
<dbReference type="GO" id="GO:0008168">
    <property type="term" value="F:methyltransferase activity"/>
    <property type="evidence" value="ECO:0007669"/>
    <property type="project" value="UniProtKB-KW"/>
</dbReference>